<dbReference type="RefSeq" id="WP_213167212.1">
    <property type="nucleotide sequence ID" value="NZ_CP058559.1"/>
</dbReference>
<organism evidence="4 5">
    <name type="scientific">Alkalicella caledoniensis</name>
    <dbReference type="NCBI Taxonomy" id="2731377"/>
    <lineage>
        <taxon>Bacteria</taxon>
        <taxon>Bacillati</taxon>
        <taxon>Bacillota</taxon>
        <taxon>Clostridia</taxon>
        <taxon>Eubacteriales</taxon>
        <taxon>Proteinivoracaceae</taxon>
        <taxon>Alkalicella</taxon>
    </lineage>
</organism>
<evidence type="ECO:0000256" key="1">
    <source>
        <dbReference type="ARBA" id="ARBA00022603"/>
    </source>
</evidence>
<dbReference type="SUPFAM" id="SSF53335">
    <property type="entry name" value="S-adenosyl-L-methionine-dependent methyltransferases"/>
    <property type="match status" value="1"/>
</dbReference>
<dbReference type="Pfam" id="PF05175">
    <property type="entry name" value="MTS"/>
    <property type="match status" value="1"/>
</dbReference>
<keyword evidence="1 4" id="KW-0489">Methyltransferase</keyword>
<feature type="domain" description="Methyltransferase small" evidence="3">
    <location>
        <begin position="27"/>
        <end position="196"/>
    </location>
</feature>
<keyword evidence="2 4" id="KW-0808">Transferase</keyword>
<dbReference type="InterPro" id="IPR046977">
    <property type="entry name" value="RsmC/RlmG"/>
</dbReference>
<dbReference type="CDD" id="cd02440">
    <property type="entry name" value="AdoMet_MTases"/>
    <property type="match status" value="1"/>
</dbReference>
<accession>A0A7G9W4D0</accession>
<dbReference type="GO" id="GO:0032259">
    <property type="term" value="P:methylation"/>
    <property type="evidence" value="ECO:0007669"/>
    <property type="project" value="UniProtKB-KW"/>
</dbReference>
<dbReference type="PANTHER" id="PTHR47816:SF4">
    <property type="entry name" value="RIBOSOMAL RNA SMALL SUBUNIT METHYLTRANSFERASE C"/>
    <property type="match status" value="1"/>
</dbReference>
<evidence type="ECO:0000256" key="2">
    <source>
        <dbReference type="ARBA" id="ARBA00022679"/>
    </source>
</evidence>
<dbReference type="Proteomes" id="UP000516160">
    <property type="component" value="Chromosome"/>
</dbReference>
<dbReference type="AlphaFoldDB" id="A0A7G9W4D0"/>
<dbReference type="Gene3D" id="3.40.50.150">
    <property type="entry name" value="Vaccinia Virus protein VP39"/>
    <property type="match status" value="1"/>
</dbReference>
<name>A0A7G9W4D0_ALKCA</name>
<dbReference type="KEGG" id="acae:HYG86_01545"/>
<protein>
    <submittedName>
        <fullName evidence="4">Class I SAM-dependent methyltransferase</fullName>
    </submittedName>
</protein>
<gene>
    <name evidence="4" type="ORF">HYG86_01545</name>
</gene>
<dbReference type="InterPro" id="IPR029063">
    <property type="entry name" value="SAM-dependent_MTases_sf"/>
</dbReference>
<sequence length="199" mass="22492">MEHYFSKDPQVKSHKKTFIYHEENITMTFSYDHGVFSMGSVDKGSELLVRTFVRLNPSLGNQKVLDLGTGYGFIGVYLKKKLSNIELTMSDINNRAIELAKENCATNSVKAHILQSDGFENIVEKFDVIFLNPPIRTGKEKVYNLLGGCHEHLLEAGQLWIVVRVKQGAKSMAKFLEGFFSTVETVEKKGGYHIIKCLK</sequence>
<dbReference type="EMBL" id="CP058559">
    <property type="protein sequence ID" value="QNO13542.1"/>
    <property type="molecule type" value="Genomic_DNA"/>
</dbReference>
<keyword evidence="5" id="KW-1185">Reference proteome</keyword>
<dbReference type="InterPro" id="IPR007848">
    <property type="entry name" value="Small_mtfrase_dom"/>
</dbReference>
<reference evidence="4 5" key="1">
    <citation type="submission" date="2020-07" db="EMBL/GenBank/DDBJ databases">
        <title>Alkalicella. sp. LB2 genome.</title>
        <authorList>
            <person name="Postec A."/>
            <person name="Quemeneur M."/>
        </authorList>
    </citation>
    <scope>NUCLEOTIDE SEQUENCE [LARGE SCALE GENOMIC DNA]</scope>
    <source>
        <strain evidence="4 5">LB2</strain>
    </source>
</reference>
<evidence type="ECO:0000313" key="5">
    <source>
        <dbReference type="Proteomes" id="UP000516160"/>
    </source>
</evidence>
<proteinExistence type="predicted"/>
<evidence type="ECO:0000313" key="4">
    <source>
        <dbReference type="EMBL" id="QNO13542.1"/>
    </source>
</evidence>
<evidence type="ECO:0000259" key="3">
    <source>
        <dbReference type="Pfam" id="PF05175"/>
    </source>
</evidence>
<dbReference type="PANTHER" id="PTHR47816">
    <property type="entry name" value="RIBOSOMAL RNA SMALL SUBUNIT METHYLTRANSFERASE C"/>
    <property type="match status" value="1"/>
</dbReference>
<dbReference type="GO" id="GO:0008757">
    <property type="term" value="F:S-adenosylmethionine-dependent methyltransferase activity"/>
    <property type="evidence" value="ECO:0007669"/>
    <property type="project" value="InterPro"/>
</dbReference>